<dbReference type="InterPro" id="IPR046797">
    <property type="entry name" value="PDDEXK_12"/>
</dbReference>
<evidence type="ECO:0000259" key="2">
    <source>
        <dbReference type="Pfam" id="PF20516"/>
    </source>
</evidence>
<dbReference type="AlphaFoldDB" id="A0A9P9I6W9"/>
<name>A0A9P9I6W9_9PLEO</name>
<dbReference type="Pfam" id="PF20516">
    <property type="entry name" value="PDDEXK_12"/>
    <property type="match status" value="1"/>
</dbReference>
<feature type="region of interest" description="Disordered" evidence="1">
    <location>
        <begin position="1"/>
        <end position="72"/>
    </location>
</feature>
<dbReference type="Proteomes" id="UP000700596">
    <property type="component" value="Unassembled WGS sequence"/>
</dbReference>
<comment type="caution">
    <text evidence="3">The sequence shown here is derived from an EMBL/GenBank/DDBJ whole genome shotgun (WGS) entry which is preliminary data.</text>
</comment>
<feature type="domain" description="PD-(D/E)XK nuclease-like" evidence="2">
    <location>
        <begin position="147"/>
        <end position="250"/>
    </location>
</feature>
<feature type="non-terminal residue" evidence="3">
    <location>
        <position position="1"/>
    </location>
</feature>
<feature type="compositionally biased region" description="Basic and acidic residues" evidence="1">
    <location>
        <begin position="1"/>
        <end position="24"/>
    </location>
</feature>
<dbReference type="OrthoDB" id="3797383at2759"/>
<gene>
    <name evidence="3" type="ORF">B0J11DRAFT_449374</name>
</gene>
<organism evidence="3 4">
    <name type="scientific">Dendryphion nanum</name>
    <dbReference type="NCBI Taxonomy" id="256645"/>
    <lineage>
        <taxon>Eukaryota</taxon>
        <taxon>Fungi</taxon>
        <taxon>Dikarya</taxon>
        <taxon>Ascomycota</taxon>
        <taxon>Pezizomycotina</taxon>
        <taxon>Dothideomycetes</taxon>
        <taxon>Pleosporomycetidae</taxon>
        <taxon>Pleosporales</taxon>
        <taxon>Torulaceae</taxon>
        <taxon>Dendryphion</taxon>
    </lineage>
</organism>
<evidence type="ECO:0000256" key="1">
    <source>
        <dbReference type="SAM" id="MobiDB-lite"/>
    </source>
</evidence>
<proteinExistence type="predicted"/>
<feature type="compositionally biased region" description="Low complexity" evidence="1">
    <location>
        <begin position="53"/>
        <end position="69"/>
    </location>
</feature>
<protein>
    <recommendedName>
        <fullName evidence="2">PD-(D/E)XK nuclease-like domain-containing protein</fullName>
    </recommendedName>
</protein>
<sequence>MSLPAHIDKPNSYRSESPKRRRTEDVDDIQPGQSASQLGHETPLALTERNTFSPPGSRVSSSVKRSSSPTRETPIVLRSAWPPVLTESLNGLKETPPWHIERLGDRLAEGVDAGFIPYGLQACELPSVYFHLIKNDPEVGYQAIKPADFDHSDMRSAEDLSNIWKVVRTIFLNARDCKDGSRDENAWCDDVVRPLIHLTMELYGNGRWWFQSVQSQSINPLYLSTIPAPTPTDPSRRKPIDRKTDYVLSYSHR</sequence>
<dbReference type="EMBL" id="JAGMWT010000035">
    <property type="protein sequence ID" value="KAH7108875.1"/>
    <property type="molecule type" value="Genomic_DNA"/>
</dbReference>
<evidence type="ECO:0000313" key="3">
    <source>
        <dbReference type="EMBL" id="KAH7108875.1"/>
    </source>
</evidence>
<reference evidence="3" key="1">
    <citation type="journal article" date="2021" name="Nat. Commun.">
        <title>Genetic determinants of endophytism in the Arabidopsis root mycobiome.</title>
        <authorList>
            <person name="Mesny F."/>
            <person name="Miyauchi S."/>
            <person name="Thiergart T."/>
            <person name="Pickel B."/>
            <person name="Atanasova L."/>
            <person name="Karlsson M."/>
            <person name="Huettel B."/>
            <person name="Barry K.W."/>
            <person name="Haridas S."/>
            <person name="Chen C."/>
            <person name="Bauer D."/>
            <person name="Andreopoulos W."/>
            <person name="Pangilinan J."/>
            <person name="LaButti K."/>
            <person name="Riley R."/>
            <person name="Lipzen A."/>
            <person name="Clum A."/>
            <person name="Drula E."/>
            <person name="Henrissat B."/>
            <person name="Kohler A."/>
            <person name="Grigoriev I.V."/>
            <person name="Martin F.M."/>
            <person name="Hacquard S."/>
        </authorList>
    </citation>
    <scope>NUCLEOTIDE SEQUENCE</scope>
    <source>
        <strain evidence="3">MPI-CAGE-CH-0243</strain>
    </source>
</reference>
<accession>A0A9P9I6W9</accession>
<keyword evidence="4" id="KW-1185">Reference proteome</keyword>
<evidence type="ECO:0000313" key="4">
    <source>
        <dbReference type="Proteomes" id="UP000700596"/>
    </source>
</evidence>